<accession>A0ABN9V558</accession>
<comment type="caution">
    <text evidence="6">The sequence shown here is derived from an EMBL/GenBank/DDBJ whole genome shotgun (WGS) entry which is preliminary data.</text>
</comment>
<dbReference type="InterPro" id="IPR021151">
    <property type="entry name" value="GINS_A"/>
</dbReference>
<comment type="similarity">
    <text evidence="2">Belongs to the GINS1/PSF1 family.</text>
</comment>
<keyword evidence="4" id="KW-0539">Nucleus</keyword>
<evidence type="ECO:0000313" key="7">
    <source>
        <dbReference type="Proteomes" id="UP001189429"/>
    </source>
</evidence>
<comment type="subcellular location">
    <subcellularLocation>
        <location evidence="1">Nucleus</location>
    </subcellularLocation>
</comment>
<proteinExistence type="inferred from homology"/>
<keyword evidence="7" id="KW-1185">Reference proteome</keyword>
<organism evidence="6 7">
    <name type="scientific">Prorocentrum cordatum</name>
    <dbReference type="NCBI Taxonomy" id="2364126"/>
    <lineage>
        <taxon>Eukaryota</taxon>
        <taxon>Sar</taxon>
        <taxon>Alveolata</taxon>
        <taxon>Dinophyceae</taxon>
        <taxon>Prorocentrales</taxon>
        <taxon>Prorocentraceae</taxon>
        <taxon>Prorocentrum</taxon>
    </lineage>
</organism>
<dbReference type="PANTHER" id="PTHR12914">
    <property type="entry name" value="PARTNER OF SLD5"/>
    <property type="match status" value="1"/>
</dbReference>
<evidence type="ECO:0000256" key="2">
    <source>
        <dbReference type="ARBA" id="ARBA00006677"/>
    </source>
</evidence>
<dbReference type="CDD" id="cd11710">
    <property type="entry name" value="GINS_A_psf1"/>
    <property type="match status" value="1"/>
</dbReference>
<sequence>MVLHAKKSAQLLRDLQRARWLPPFNEKVIKEVADEINNDFREFMSLTRMLDADMAEDLEVPQDTAGGLMLFTDLMERNKRNILIYLNHRLEKIEELRWEIGHMIPEDKLGMLSEAEKVYLYRYNDILDDYMRHYVPECKAGLDLTADVEAPEEMNVQVRVLDDSVGEILTPDTA</sequence>
<dbReference type="Pfam" id="PF05916">
    <property type="entry name" value="Sld5"/>
    <property type="match status" value="1"/>
</dbReference>
<evidence type="ECO:0000259" key="5">
    <source>
        <dbReference type="Pfam" id="PF05916"/>
    </source>
</evidence>
<dbReference type="InterPro" id="IPR036224">
    <property type="entry name" value="GINS_bundle-like_dom_sf"/>
</dbReference>
<name>A0ABN9V558_9DINO</name>
<evidence type="ECO:0000256" key="3">
    <source>
        <dbReference type="ARBA" id="ARBA00022705"/>
    </source>
</evidence>
<evidence type="ECO:0000256" key="1">
    <source>
        <dbReference type="ARBA" id="ARBA00004123"/>
    </source>
</evidence>
<keyword evidence="3" id="KW-0235">DNA replication</keyword>
<protein>
    <recommendedName>
        <fullName evidence="5">GINS subunit domain-containing protein</fullName>
    </recommendedName>
</protein>
<reference evidence="6" key="1">
    <citation type="submission" date="2023-10" db="EMBL/GenBank/DDBJ databases">
        <authorList>
            <person name="Chen Y."/>
            <person name="Shah S."/>
            <person name="Dougan E. K."/>
            <person name="Thang M."/>
            <person name="Chan C."/>
        </authorList>
    </citation>
    <scope>NUCLEOTIDE SEQUENCE [LARGE SCALE GENOMIC DNA]</scope>
</reference>
<dbReference type="Proteomes" id="UP001189429">
    <property type="component" value="Unassembled WGS sequence"/>
</dbReference>
<dbReference type="InterPro" id="IPR005339">
    <property type="entry name" value="GINS_Psf1"/>
</dbReference>
<dbReference type="SUPFAM" id="SSF158573">
    <property type="entry name" value="GINS helical bundle-like"/>
    <property type="match status" value="1"/>
</dbReference>
<dbReference type="Gene3D" id="1.20.58.1030">
    <property type="match status" value="1"/>
</dbReference>
<dbReference type="EMBL" id="CAUYUJ010016700">
    <property type="protein sequence ID" value="CAK0867974.1"/>
    <property type="molecule type" value="Genomic_DNA"/>
</dbReference>
<dbReference type="PANTHER" id="PTHR12914:SF2">
    <property type="entry name" value="DNA REPLICATION COMPLEX GINS PROTEIN PSF1"/>
    <property type="match status" value="1"/>
</dbReference>
<feature type="domain" description="GINS subunit" evidence="5">
    <location>
        <begin position="70"/>
        <end position="132"/>
    </location>
</feature>
<evidence type="ECO:0000256" key="4">
    <source>
        <dbReference type="ARBA" id="ARBA00023242"/>
    </source>
</evidence>
<gene>
    <name evidence="6" type="ORF">PCOR1329_LOCUS54782</name>
</gene>
<evidence type="ECO:0000313" key="6">
    <source>
        <dbReference type="EMBL" id="CAK0867974.1"/>
    </source>
</evidence>